<evidence type="ECO:0000256" key="3">
    <source>
        <dbReference type="SAM" id="MobiDB-lite"/>
    </source>
</evidence>
<evidence type="ECO:0000256" key="2">
    <source>
        <dbReference type="ARBA" id="ARBA00022737"/>
    </source>
</evidence>
<dbReference type="InterPro" id="IPR011333">
    <property type="entry name" value="SKP1/BTB/POZ_sf"/>
</dbReference>
<dbReference type="Pfam" id="PF00651">
    <property type="entry name" value="BTB"/>
    <property type="match status" value="1"/>
</dbReference>
<evidence type="ECO:0000313" key="6">
    <source>
        <dbReference type="Proteomes" id="UP001146793"/>
    </source>
</evidence>
<dbReference type="CDD" id="cd18186">
    <property type="entry name" value="BTB_POZ_ZBTB_KLHL-like"/>
    <property type="match status" value="1"/>
</dbReference>
<keyword evidence="1" id="KW-0880">Kelch repeat</keyword>
<sequence length="718" mass="83278">MNSNTYGDQTWEKITNFSSQIPPKRAAHSACISGNKMYIFGGYLYNNYFNDIYSFNFQTKNWSKINAKGDIPTGRRWNSSVVDSSGNIWIFGGYQSVDRFNDLFCFNTKTHEWTGPVTTENPPTPRYSHTSVIYDNKMWIFGGYNGQIQSNEIFYFNFETNEWCNPLKTYGQKPEERAGHTAVVVGDKMIVFGGYNRTLSYMNDIFEYDFKKNLWTKPKVVGKKPKVRSLHTCVVYQNDLYIFGGYNHKWLNDLYKFESDISRWEKINASGRKPPGCYGHSAVCFEGCIYFFGGYSNKNEDRQFFNHLYSFRFVSVLIQDMKKLFLSQKLCDLFITSKEGEKIGAHITIVQNRCPILIKNIDLLNNEKMNVIKSIILFLYTDLVECYGFNQSDFISITYLSKIFNLPKLEFEGKNKLKQIINPENIIEILISSDKLFLDDLKKFCFKYILSHKEIVAQRIDLQKLKSHTNLMLEYIQILSTGMQNHYFNPNMSSGSGSGSGSGSSSNSISRINEEDIQPIENYSEDLIPRSTLYKSFAKLYKDNKTKDFTLIVKERKIHCHKAILIARSELFRGMLTSLKEPINKITERTGRSYKSIKALINFFYTEQTDGITPSIALELINASDYYGLNLECQLEDKCTQIVRNNINKSNALIIFEKALLLDLEVLKQTTIQFIIQNGRHIINEQYFNESNNVDLFRELTRILLEKNDNSDEQEIFK</sequence>
<dbReference type="PROSITE" id="PS50097">
    <property type="entry name" value="BTB"/>
    <property type="match status" value="1"/>
</dbReference>
<organism evidence="5 6">
    <name type="scientific">Anaeramoeba flamelloides</name>
    <dbReference type="NCBI Taxonomy" id="1746091"/>
    <lineage>
        <taxon>Eukaryota</taxon>
        <taxon>Metamonada</taxon>
        <taxon>Anaeramoebidae</taxon>
        <taxon>Anaeramoeba</taxon>
    </lineage>
</organism>
<dbReference type="Gene3D" id="3.30.710.10">
    <property type="entry name" value="Potassium Channel Kv1.1, Chain A"/>
    <property type="match status" value="2"/>
</dbReference>
<evidence type="ECO:0000259" key="4">
    <source>
        <dbReference type="PROSITE" id="PS50097"/>
    </source>
</evidence>
<protein>
    <submittedName>
        <fullName evidence="5">Kelch domain-containing protein</fullName>
    </submittedName>
</protein>
<dbReference type="InterPro" id="IPR052124">
    <property type="entry name" value="Rab9_kelch_effector"/>
</dbReference>
<evidence type="ECO:0000256" key="1">
    <source>
        <dbReference type="ARBA" id="ARBA00022441"/>
    </source>
</evidence>
<reference evidence="5" key="1">
    <citation type="submission" date="2022-08" db="EMBL/GenBank/DDBJ databases">
        <title>Novel sulphate-reducing endosymbionts in the free-living metamonad Anaeramoeba.</title>
        <authorList>
            <person name="Jerlstrom-Hultqvist J."/>
            <person name="Cepicka I."/>
            <person name="Gallot-Lavallee L."/>
            <person name="Salas-Leiva D."/>
            <person name="Curtis B.A."/>
            <person name="Zahonova K."/>
            <person name="Pipaliya S."/>
            <person name="Dacks J."/>
            <person name="Roger A.J."/>
        </authorList>
    </citation>
    <scope>NUCLEOTIDE SEQUENCE</scope>
    <source>
        <strain evidence="5">Busselton2</strain>
    </source>
</reference>
<dbReference type="InterPro" id="IPR015915">
    <property type="entry name" value="Kelch-typ_b-propeller"/>
</dbReference>
<dbReference type="InterPro" id="IPR000210">
    <property type="entry name" value="BTB/POZ_dom"/>
</dbReference>
<dbReference type="Pfam" id="PF24681">
    <property type="entry name" value="Kelch_KLHDC2_KLHL20_DRC7"/>
    <property type="match status" value="1"/>
</dbReference>
<proteinExistence type="predicted"/>
<gene>
    <name evidence="5" type="ORF">M0812_04914</name>
</gene>
<feature type="domain" description="BTB" evidence="4">
    <location>
        <begin position="547"/>
        <end position="610"/>
    </location>
</feature>
<keyword evidence="2" id="KW-0677">Repeat</keyword>
<evidence type="ECO:0000313" key="5">
    <source>
        <dbReference type="EMBL" id="KAJ3451244.1"/>
    </source>
</evidence>
<comment type="caution">
    <text evidence="5">The sequence shown here is derived from an EMBL/GenBank/DDBJ whole genome shotgun (WGS) entry which is preliminary data.</text>
</comment>
<dbReference type="SMART" id="SM00225">
    <property type="entry name" value="BTB"/>
    <property type="match status" value="1"/>
</dbReference>
<feature type="region of interest" description="Disordered" evidence="3">
    <location>
        <begin position="490"/>
        <end position="509"/>
    </location>
</feature>
<dbReference type="Gene3D" id="2.120.10.80">
    <property type="entry name" value="Kelch-type beta propeller"/>
    <property type="match status" value="2"/>
</dbReference>
<dbReference type="EMBL" id="JANTQA010000010">
    <property type="protein sequence ID" value="KAJ3451244.1"/>
    <property type="molecule type" value="Genomic_DNA"/>
</dbReference>
<accession>A0AAV8AAH4</accession>
<dbReference type="AlphaFoldDB" id="A0AAV8AAH4"/>
<dbReference type="PANTHER" id="PTHR46647:SF1">
    <property type="entry name" value="RAB9 EFFECTOR PROTEIN WITH KELCH MOTIFS"/>
    <property type="match status" value="1"/>
</dbReference>
<dbReference type="PANTHER" id="PTHR46647">
    <property type="entry name" value="RAB9 EFFECTOR PROTEIN WITH KELCH MOTIFS"/>
    <property type="match status" value="1"/>
</dbReference>
<name>A0AAV8AAH4_9EUKA</name>
<dbReference type="SUPFAM" id="SSF117281">
    <property type="entry name" value="Kelch motif"/>
    <property type="match status" value="1"/>
</dbReference>
<dbReference type="SUPFAM" id="SSF54695">
    <property type="entry name" value="POZ domain"/>
    <property type="match status" value="2"/>
</dbReference>
<dbReference type="SMART" id="SM00612">
    <property type="entry name" value="Kelch"/>
    <property type="match status" value="5"/>
</dbReference>
<dbReference type="InterPro" id="IPR006652">
    <property type="entry name" value="Kelch_1"/>
</dbReference>
<dbReference type="Proteomes" id="UP001146793">
    <property type="component" value="Unassembled WGS sequence"/>
</dbReference>